<name>A0A0F9FJ62_9ZZZZ</name>
<organism evidence="1">
    <name type="scientific">marine sediment metagenome</name>
    <dbReference type="NCBI Taxonomy" id="412755"/>
    <lineage>
        <taxon>unclassified sequences</taxon>
        <taxon>metagenomes</taxon>
        <taxon>ecological metagenomes</taxon>
    </lineage>
</organism>
<dbReference type="EMBL" id="LAZR01021122">
    <property type="protein sequence ID" value="KKL86419.1"/>
    <property type="molecule type" value="Genomic_DNA"/>
</dbReference>
<gene>
    <name evidence="1" type="ORF">LCGC14_1944920</name>
</gene>
<protein>
    <submittedName>
        <fullName evidence="1">Uncharacterized protein</fullName>
    </submittedName>
</protein>
<sequence length="117" mass="13386">MMNTFDCGFIMTEEGEGLVDTGNKKIVDKMILAFNRDGLLHREDLFSLPPQVSYTYTAFQIIVNIYSFGTLPYDLFDTLYNNAWEYDFVFLSKVGSSFFFSQYMAGLSPAILQVLNL</sequence>
<accession>A0A0F9FJ62</accession>
<proteinExistence type="predicted"/>
<dbReference type="AlphaFoldDB" id="A0A0F9FJ62"/>
<reference evidence="1" key="1">
    <citation type="journal article" date="2015" name="Nature">
        <title>Complex archaea that bridge the gap between prokaryotes and eukaryotes.</title>
        <authorList>
            <person name="Spang A."/>
            <person name="Saw J.H."/>
            <person name="Jorgensen S.L."/>
            <person name="Zaremba-Niedzwiedzka K."/>
            <person name="Martijn J."/>
            <person name="Lind A.E."/>
            <person name="van Eijk R."/>
            <person name="Schleper C."/>
            <person name="Guy L."/>
            <person name="Ettema T.J."/>
        </authorList>
    </citation>
    <scope>NUCLEOTIDE SEQUENCE</scope>
</reference>
<comment type="caution">
    <text evidence="1">The sequence shown here is derived from an EMBL/GenBank/DDBJ whole genome shotgun (WGS) entry which is preliminary data.</text>
</comment>
<evidence type="ECO:0000313" key="1">
    <source>
        <dbReference type="EMBL" id="KKL86419.1"/>
    </source>
</evidence>